<dbReference type="PANTHER" id="PTHR45842:SF25">
    <property type="entry name" value="CARBOXYPEPTIDASE N SUBUNIT 2-LIKE"/>
    <property type="match status" value="1"/>
</dbReference>
<evidence type="ECO:0000313" key="10">
    <source>
        <dbReference type="Ensembl" id="ENSCLMP00005022445.1"/>
    </source>
</evidence>
<sequence>LPKNRLAPPVTLLVLMTLPPVAAVPCPRPCSCPQPAELHCTFRSLITIPAAVSRHVERMNLGFNSINKITDKSLAGLRKLELLMVHGNDIHSLPHGAFKDLTSLQMLKMSYNKLKEINRHTLHGLWALARLHLDHNQLEFIHPDAFQGLTALRLLQLEGNRLQQLHPATFATFTLMGHFHVSTLRHLYLSDNRLTSLPSRLLATMPQLENLYLHGNSWICDCNMRWLYDWDKTSPDVLKCKKDRALPGGQLCPMCSSPRHLHKKELQALENLVCSSPIISSPHRTSPPDDVESEVMTMEDFREPFGNISLGLSDEHGNEVDLECDIGEPRVLTKINWEQVNLLASNISVSVDLECPVDREKYEQLWRLIAYYSNVPAHVQRGIMLRNEPNPVYVYRQDSEKDAQYYTGVKVNIMAQPAWLMQTSASLQLNRLQSSAKMVKLILSTDFSETVETELVRRQRRTWVMIESINTTSTVLSVILGNPSQLYCNVHSSGQPVIHWMLPNGSRVEAPYSSPDNRVSLSSDGQLVIKAVSHADTGIYYCIAKVHEDLAVMPFHLTVHESSSPPPGEDTSITPIEGFAGNPISLPCTASGSPDAEINWILPNSNIVSFKANSSRALVYSNGTLHIPQTQLLDSGHYKCIAINQHGVDTLATKITFVRRKGLIRPLRKFPTRPQSASGVNTQIKVPTENEEESSGDIEVIKVGAPMSRLDPLRKRILGGVAPGRRGVHPSRSMWRRPPGLRKPTGPLVEDRKNTVESRRKINMSKTKIDPEKWADILAKIRDRNAQNTATPLPLQDTTERTQTEKATQTQVPIEGSSDGMTVQGQDYFITPHTPTQYRQMKTNEHYTEGQGTYLTSESYTTHNTRDMTSNSQNTHSVHVAEEPHTTQTPYDAQHTAQDTHLDIHTSSNGVFFLPQQTTSVPLHYVTFWQANTNTASSSTFSLKENQSTNTDVNGVKTYASNASERSENMDRPNVGASSNKELSLRGSQIIPSVGPNESESSQEENGKYLSVTATTSQSHTHPKESTLDDLQSQAMFTHVSPTTTLVPTTTRRRGSEGRLPPRIRQPNSRRRTGVRRRKPNKRKQKLIKPTQFIATIPSNALLATVRTIASTHLKIDPLQVKTDNFNTTVPFSGSQAASSGILSHEESTVLEHDGQAARKLSSLTTSLSETNDSHQPTAKPLFKSTSAAPSFPTASPEVDHGKTSSQTALRISESTSPPELLDMLTSVTQQTFTGSPLPPVKPLEDTQQVSATGDLGAMAHSGDVNTLTQVLTDVGQTESHYQYTPTEKGERMLLKETDVRVSLLPSPFASAASLIKHEIKTTSGYTSSGLITTLSVPPEHGLDTEEVTSNKPTLSERPYHNFSKIKATSSQSELDWHLNKTANAVNNTVTPFTSVAITTTVSATSSRPDVVIPSKVVPHVTLPNIFSTETKIGPSFRATTQEAPRINIFPANHGQDQQTQPIIKSEPMGTSDLRPATQSTDHQLAPFISTNPTSPALKLTSKPTVTNAPTYAAIQTDPFTGGLPTSTQDVSKKQQLTGRGSIPRGKPRITESNFQTFTVDAETDAELPCGAEGEPMPFLSWTKVASGASIAQNTRVQRFEVHPNGTLIIRNTQPLDGGQYFCTVQNQYGTDKLVVNLVVLSQHPRVLQPRHRDITVRLGDKVKMECKVEGHPPPRVTWVLSNHVHVAAAPLGVAPQQHVAVFHNGTLQISQATYTDRGIYKCIGSSAAGADSVSVRLYVSVLPPVIQQAEHENTTLPEGSPAYIHCTATGAPQPVISWITPDGIQLTASQFVTGRNVIVFPNGTLYIRGLGQGNAGRYKCSASNAVASSTRTVILSTRRNPNSAKASITLSSPQRTEAIYGGRLLLNCVATGGPEPRIIWRTPSKKLVDAQYSFDPRIKVFPNGTITIYSVTDKDSGDYLCVARNKMGDDYVLLRVDVLTRPAKIEQKQQRSNQEVVYGGDLKVDCVASGLPNPEISWALPDGSMVNPVKQSGIVSGGRSRRYVVFDNGTLYFNHVGMPEEGDYTCYAENQLGKDEMKVRVKVKVANSPPLIQDKDQKSVRVFYGETVTLRCNAKGVPMPTITWISPTNRVITPALDKYQVLDDGTLVVQKVQRFDGGNYTCMSRSNAGQDHKVIKLEVLVTSPMINGIRGTANTIKVAAVQDQRKLVDCVAKGTPTPRIMWVLPGNVILPAPYYSNRMTVHQNGTLEIRSAKRTDSGQLACIARNEGGEVKLVVNLDVKEAVENPQIRGSKPDSLSLTVGNTMILNCSFEGSKLPQLTWILPNGTPLHSGVRFLKFFHKPDGSLIISNPSVAETGMYRCLGRNSRGLVERTITLSPGRKPEMNNRYNSPVSVVNGERLLLHCLSSGEPLRLTWTIPSGVVLNRPQRAGRYAVLPNGTLAIQQVSVYDRGSYVCRSANEYGSSQLSASVIVIAYPPRITNGPPSVTYAKHGVAVQLNCVATGIPRVEVAWETPDKTRLAVSAQPRLFGNKYLHPQGSLIIQNPTQRDAGVYRCTARNAIGIDSKATILQVF</sequence>
<evidence type="ECO:0000256" key="2">
    <source>
        <dbReference type="ARBA" id="ARBA00022729"/>
    </source>
</evidence>
<dbReference type="InterPro" id="IPR000483">
    <property type="entry name" value="Cys-rich_flank_reg_C"/>
</dbReference>
<reference evidence="10" key="1">
    <citation type="submission" date="2025-08" db="UniProtKB">
        <authorList>
            <consortium name="Ensembl"/>
        </authorList>
    </citation>
    <scope>IDENTIFICATION</scope>
</reference>
<feature type="region of interest" description="Disordered" evidence="7">
    <location>
        <begin position="721"/>
        <end position="757"/>
    </location>
</feature>
<evidence type="ECO:0000256" key="7">
    <source>
        <dbReference type="SAM" id="MobiDB-lite"/>
    </source>
</evidence>
<dbReference type="FunFam" id="2.60.40.10:FF:001377">
    <property type="entry name" value="Matrix remodeling associated 5"/>
    <property type="match status" value="1"/>
</dbReference>
<feature type="region of interest" description="Disordered" evidence="7">
    <location>
        <begin position="1166"/>
        <end position="1210"/>
    </location>
</feature>
<feature type="domain" description="Ig-like" evidence="9">
    <location>
        <begin position="1744"/>
        <end position="1837"/>
    </location>
</feature>
<accession>A0A8C2Z5X5</accession>
<keyword evidence="2 8" id="KW-0732">Signal</keyword>
<feature type="domain" description="Ig-like" evidence="9">
    <location>
        <begin position="2247"/>
        <end position="2337"/>
    </location>
</feature>
<dbReference type="Pfam" id="PF13855">
    <property type="entry name" value="LRR_8"/>
    <property type="match status" value="1"/>
</dbReference>
<feature type="region of interest" description="Disordered" evidence="7">
    <location>
        <begin position="1046"/>
        <end position="1085"/>
    </location>
</feature>
<dbReference type="InterPro" id="IPR013098">
    <property type="entry name" value="Ig_I-set"/>
</dbReference>
<dbReference type="InterPro" id="IPR003599">
    <property type="entry name" value="Ig_sub"/>
</dbReference>
<feature type="domain" description="Ig-like" evidence="9">
    <location>
        <begin position="566"/>
        <end position="656"/>
    </location>
</feature>
<dbReference type="SUPFAM" id="SSF48726">
    <property type="entry name" value="Immunoglobulin"/>
    <property type="match status" value="12"/>
</dbReference>
<feature type="domain" description="Ig-like" evidence="9">
    <location>
        <begin position="1842"/>
        <end position="1926"/>
    </location>
</feature>
<dbReference type="InterPro" id="IPR001611">
    <property type="entry name" value="Leu-rich_rpt"/>
</dbReference>
<keyword evidence="5" id="KW-0325">Glycoprotein</keyword>
<evidence type="ECO:0000256" key="1">
    <source>
        <dbReference type="ARBA" id="ARBA00022614"/>
    </source>
</evidence>
<dbReference type="Pfam" id="PF12799">
    <property type="entry name" value="LRR_4"/>
    <property type="match status" value="1"/>
</dbReference>
<keyword evidence="11" id="KW-1185">Reference proteome</keyword>
<dbReference type="InterPro" id="IPR003591">
    <property type="entry name" value="Leu-rich_rpt_typical-subtyp"/>
</dbReference>
<dbReference type="PROSITE" id="PS50835">
    <property type="entry name" value="IG_LIKE"/>
    <property type="match status" value="12"/>
</dbReference>
<dbReference type="Gene3D" id="2.60.40.10">
    <property type="entry name" value="Immunoglobulins"/>
    <property type="match status" value="12"/>
</dbReference>
<protein>
    <submittedName>
        <fullName evidence="10">Matrix remodeling associated 5</fullName>
    </submittedName>
</protein>
<dbReference type="FunFam" id="2.60.40.10:FF:000621">
    <property type="entry name" value="Immunoglobulin superfamily member 10"/>
    <property type="match status" value="1"/>
</dbReference>
<feature type="domain" description="Ig-like" evidence="9">
    <location>
        <begin position="467"/>
        <end position="553"/>
    </location>
</feature>
<evidence type="ECO:0000313" key="11">
    <source>
        <dbReference type="Proteomes" id="UP000694565"/>
    </source>
</evidence>
<feature type="chain" id="PRO_5034902045" evidence="8">
    <location>
        <begin position="24"/>
        <end position="2532"/>
    </location>
</feature>
<evidence type="ECO:0000256" key="4">
    <source>
        <dbReference type="ARBA" id="ARBA00023157"/>
    </source>
</evidence>
<feature type="region of interest" description="Disordered" evidence="7">
    <location>
        <begin position="1518"/>
        <end position="1547"/>
    </location>
</feature>
<dbReference type="Proteomes" id="UP000694565">
    <property type="component" value="Unplaced"/>
</dbReference>
<keyword evidence="1" id="KW-0433">Leucine-rich repeat</keyword>
<feature type="compositionally biased region" description="Basic residues" evidence="7">
    <location>
        <begin position="1068"/>
        <end position="1085"/>
    </location>
</feature>
<feature type="signal peptide" evidence="8">
    <location>
        <begin position="1"/>
        <end position="23"/>
    </location>
</feature>
<dbReference type="Ensembl" id="ENSCLMT00005023523.1">
    <property type="protein sequence ID" value="ENSCLMP00005022445.1"/>
    <property type="gene ID" value="ENSCLMG00005011145.1"/>
</dbReference>
<name>A0A8C2Z5X5_CYCLU</name>
<dbReference type="FunFam" id="3.80.10.10:FF:000732">
    <property type="entry name" value="GD11101"/>
    <property type="match status" value="1"/>
</dbReference>
<evidence type="ECO:0000256" key="5">
    <source>
        <dbReference type="ARBA" id="ARBA00023180"/>
    </source>
</evidence>
<feature type="compositionally biased region" description="Polar residues" evidence="7">
    <location>
        <begin position="976"/>
        <end position="1000"/>
    </location>
</feature>
<feature type="domain" description="Ig-like" evidence="9">
    <location>
        <begin position="1548"/>
        <end position="1642"/>
    </location>
</feature>
<feature type="compositionally biased region" description="Low complexity" evidence="7">
    <location>
        <begin position="1185"/>
        <end position="1197"/>
    </location>
</feature>
<dbReference type="PROSITE" id="PS51450">
    <property type="entry name" value="LRR"/>
    <property type="match status" value="1"/>
</dbReference>
<dbReference type="Pfam" id="PF13927">
    <property type="entry name" value="Ig_3"/>
    <property type="match status" value="7"/>
</dbReference>
<dbReference type="SMART" id="SM00369">
    <property type="entry name" value="LRR_TYP"/>
    <property type="match status" value="5"/>
</dbReference>
<dbReference type="CDD" id="cd00096">
    <property type="entry name" value="Ig"/>
    <property type="match status" value="4"/>
</dbReference>
<dbReference type="GeneTree" id="ENSGT00940000159942"/>
<feature type="domain" description="Ig-like" evidence="9">
    <location>
        <begin position="2437"/>
        <end position="2529"/>
    </location>
</feature>
<evidence type="ECO:0000256" key="3">
    <source>
        <dbReference type="ARBA" id="ARBA00022737"/>
    </source>
</evidence>
<dbReference type="InterPro" id="IPR050467">
    <property type="entry name" value="LRFN"/>
</dbReference>
<feature type="domain" description="Ig-like" evidence="9">
    <location>
        <begin position="1943"/>
        <end position="2045"/>
    </location>
</feature>
<reference evidence="10" key="2">
    <citation type="submission" date="2025-09" db="UniProtKB">
        <authorList>
            <consortium name="Ensembl"/>
        </authorList>
    </citation>
    <scope>IDENTIFICATION</scope>
</reference>
<dbReference type="SUPFAM" id="SSF52058">
    <property type="entry name" value="L domain-like"/>
    <property type="match status" value="1"/>
</dbReference>
<dbReference type="InterPro" id="IPR032675">
    <property type="entry name" value="LRR_dom_sf"/>
</dbReference>
<dbReference type="InterPro" id="IPR036179">
    <property type="entry name" value="Ig-like_dom_sf"/>
</dbReference>
<evidence type="ECO:0000256" key="8">
    <source>
        <dbReference type="SAM" id="SignalP"/>
    </source>
</evidence>
<dbReference type="PANTHER" id="PTHR45842">
    <property type="entry name" value="SYNAPTIC ADHESION-LIKE MOLECULE SALM"/>
    <property type="match status" value="1"/>
</dbReference>
<keyword evidence="3" id="KW-0677">Repeat</keyword>
<feature type="domain" description="Ig-like" evidence="9">
    <location>
        <begin position="2050"/>
        <end position="2143"/>
    </location>
</feature>
<dbReference type="SMART" id="SM00409">
    <property type="entry name" value="IG"/>
    <property type="match status" value="12"/>
</dbReference>
<dbReference type="FunFam" id="2.60.40.10:FF:001306">
    <property type="entry name" value="Matrix remodeling associated 5"/>
    <property type="match status" value="1"/>
</dbReference>
<keyword evidence="4" id="KW-1015">Disulfide bond</keyword>
<evidence type="ECO:0000259" key="9">
    <source>
        <dbReference type="PROSITE" id="PS50835"/>
    </source>
</evidence>
<feature type="region of interest" description="Disordered" evidence="7">
    <location>
        <begin position="799"/>
        <end position="820"/>
    </location>
</feature>
<dbReference type="Pfam" id="PF07679">
    <property type="entry name" value="I-set"/>
    <property type="match status" value="5"/>
</dbReference>
<evidence type="ECO:0000256" key="6">
    <source>
        <dbReference type="ARBA" id="ARBA00023319"/>
    </source>
</evidence>
<feature type="domain" description="Ig-like" evidence="9">
    <location>
        <begin position="2145"/>
        <end position="2237"/>
    </location>
</feature>
<dbReference type="InterPro" id="IPR007110">
    <property type="entry name" value="Ig-like_dom"/>
</dbReference>
<feature type="compositionally biased region" description="Polar residues" evidence="7">
    <location>
        <begin position="1524"/>
        <end position="1539"/>
    </location>
</feature>
<dbReference type="SMART" id="SM00082">
    <property type="entry name" value="LRRCT"/>
    <property type="match status" value="1"/>
</dbReference>
<feature type="domain" description="Ig-like" evidence="9">
    <location>
        <begin position="1645"/>
        <end position="1741"/>
    </location>
</feature>
<feature type="region of interest" description="Disordered" evidence="7">
    <location>
        <begin position="961"/>
        <end position="1008"/>
    </location>
</feature>
<dbReference type="InterPro" id="IPR013783">
    <property type="entry name" value="Ig-like_fold"/>
</dbReference>
<dbReference type="FunFam" id="2.60.40.10:FF:000032">
    <property type="entry name" value="palladin isoform X1"/>
    <property type="match status" value="1"/>
</dbReference>
<feature type="domain" description="Ig-like" evidence="9">
    <location>
        <begin position="2342"/>
        <end position="2431"/>
    </location>
</feature>
<organism evidence="10 11">
    <name type="scientific">Cyclopterus lumpus</name>
    <name type="common">Lumpsucker</name>
    <dbReference type="NCBI Taxonomy" id="8103"/>
    <lineage>
        <taxon>Eukaryota</taxon>
        <taxon>Metazoa</taxon>
        <taxon>Chordata</taxon>
        <taxon>Craniata</taxon>
        <taxon>Vertebrata</taxon>
        <taxon>Euteleostomi</taxon>
        <taxon>Actinopterygii</taxon>
        <taxon>Neopterygii</taxon>
        <taxon>Teleostei</taxon>
        <taxon>Neoteleostei</taxon>
        <taxon>Acanthomorphata</taxon>
        <taxon>Eupercaria</taxon>
        <taxon>Perciformes</taxon>
        <taxon>Cottioidei</taxon>
        <taxon>Cottales</taxon>
        <taxon>Cyclopteridae</taxon>
        <taxon>Cyclopterus</taxon>
    </lineage>
</organism>
<dbReference type="InterPro" id="IPR025875">
    <property type="entry name" value="Leu-rich_rpt_4"/>
</dbReference>
<dbReference type="Gene3D" id="3.80.10.10">
    <property type="entry name" value="Ribonuclease Inhibitor"/>
    <property type="match status" value="2"/>
</dbReference>
<proteinExistence type="predicted"/>
<keyword evidence="6" id="KW-0393">Immunoglobulin domain</keyword>
<dbReference type="SMART" id="SM00408">
    <property type="entry name" value="IGc2"/>
    <property type="match status" value="12"/>
</dbReference>
<dbReference type="InterPro" id="IPR003598">
    <property type="entry name" value="Ig_sub2"/>
</dbReference>